<evidence type="ECO:0000313" key="2">
    <source>
        <dbReference type="EMBL" id="KAG8186373.1"/>
    </source>
</evidence>
<dbReference type="EMBL" id="JAFNEN010000304">
    <property type="protein sequence ID" value="KAG8186373.1"/>
    <property type="molecule type" value="Genomic_DNA"/>
</dbReference>
<sequence>MRYRLFYTLDTDDVIDMDTDQTADPVNVNSRSDNTYLQEPGSSSQGYNPYDRGYNQAVEYFQQLNQIQKPKEYE</sequence>
<feature type="region of interest" description="Disordered" evidence="1">
    <location>
        <begin position="17"/>
        <end position="50"/>
    </location>
</feature>
<dbReference type="AlphaFoldDB" id="A0AAV6URN6"/>
<reference evidence="2 3" key="1">
    <citation type="journal article" date="2022" name="Nat. Ecol. Evol.">
        <title>A masculinizing supergene underlies an exaggerated male reproductive morph in a spider.</title>
        <authorList>
            <person name="Hendrickx F."/>
            <person name="De Corte Z."/>
            <person name="Sonet G."/>
            <person name="Van Belleghem S.M."/>
            <person name="Kostlbacher S."/>
            <person name="Vangestel C."/>
        </authorList>
    </citation>
    <scope>NUCLEOTIDE SEQUENCE [LARGE SCALE GENOMIC DNA]</scope>
    <source>
        <strain evidence="2">W744_W776</strain>
    </source>
</reference>
<organism evidence="2 3">
    <name type="scientific">Oedothorax gibbosus</name>
    <dbReference type="NCBI Taxonomy" id="931172"/>
    <lineage>
        <taxon>Eukaryota</taxon>
        <taxon>Metazoa</taxon>
        <taxon>Ecdysozoa</taxon>
        <taxon>Arthropoda</taxon>
        <taxon>Chelicerata</taxon>
        <taxon>Arachnida</taxon>
        <taxon>Araneae</taxon>
        <taxon>Araneomorphae</taxon>
        <taxon>Entelegynae</taxon>
        <taxon>Araneoidea</taxon>
        <taxon>Linyphiidae</taxon>
        <taxon>Erigoninae</taxon>
        <taxon>Oedothorax</taxon>
    </lineage>
</organism>
<dbReference type="Proteomes" id="UP000827092">
    <property type="component" value="Unassembled WGS sequence"/>
</dbReference>
<accession>A0AAV6URN6</accession>
<comment type="caution">
    <text evidence="2">The sequence shown here is derived from an EMBL/GenBank/DDBJ whole genome shotgun (WGS) entry which is preliminary data.</text>
</comment>
<name>A0AAV6URN6_9ARAC</name>
<gene>
    <name evidence="2" type="ORF">JTE90_026792</name>
</gene>
<evidence type="ECO:0000256" key="1">
    <source>
        <dbReference type="SAM" id="MobiDB-lite"/>
    </source>
</evidence>
<keyword evidence="3" id="KW-1185">Reference proteome</keyword>
<protein>
    <submittedName>
        <fullName evidence="2">Uncharacterized protein</fullName>
    </submittedName>
</protein>
<feature type="compositionally biased region" description="Polar residues" evidence="1">
    <location>
        <begin position="27"/>
        <end position="47"/>
    </location>
</feature>
<evidence type="ECO:0000313" key="3">
    <source>
        <dbReference type="Proteomes" id="UP000827092"/>
    </source>
</evidence>
<proteinExistence type="predicted"/>